<evidence type="ECO:0000256" key="1">
    <source>
        <dbReference type="ARBA" id="ARBA00004141"/>
    </source>
</evidence>
<reference evidence="13 14" key="1">
    <citation type="journal article" date="2015" name="Genome Announc.">
        <title>Draft Genome Sequence of Filamentous Marine Cyanobacterium Lyngbya confervoides Strain BDU141951.</title>
        <authorList>
            <person name="Chandrababunaidu M.M."/>
            <person name="Sen D."/>
            <person name="Tripathy S."/>
        </authorList>
    </citation>
    <scope>NUCLEOTIDE SEQUENCE [LARGE SCALE GENOMIC DNA]</scope>
    <source>
        <strain evidence="13 14">BDU141951</strain>
    </source>
</reference>
<dbReference type="Pfam" id="PF01061">
    <property type="entry name" value="ABC2_membrane"/>
    <property type="match status" value="1"/>
</dbReference>
<evidence type="ECO:0000256" key="3">
    <source>
        <dbReference type="ARBA" id="ARBA00022692"/>
    </source>
</evidence>
<feature type="domain" description="FHA" evidence="11">
    <location>
        <begin position="251"/>
        <end position="300"/>
    </location>
</feature>
<feature type="coiled-coil region" evidence="8">
    <location>
        <begin position="929"/>
        <end position="956"/>
    </location>
</feature>
<feature type="transmembrane region" description="Helical" evidence="10">
    <location>
        <begin position="724"/>
        <end position="752"/>
    </location>
</feature>
<dbReference type="Pfam" id="PF16697">
    <property type="entry name" value="Yop-YscD_cpl"/>
    <property type="match status" value="1"/>
</dbReference>
<dbReference type="InterPro" id="IPR050352">
    <property type="entry name" value="ABCG_transporters"/>
</dbReference>
<keyword evidence="4" id="KW-0547">Nucleotide-binding</keyword>
<dbReference type="Gene3D" id="2.60.200.20">
    <property type="match status" value="3"/>
</dbReference>
<name>A0ABD4T8F2_9CYAN</name>
<keyword evidence="7 10" id="KW-0472">Membrane</keyword>
<dbReference type="PANTHER" id="PTHR48041">
    <property type="entry name" value="ABC TRANSPORTER G FAMILY MEMBER 28"/>
    <property type="match status" value="1"/>
</dbReference>
<evidence type="ECO:0000256" key="4">
    <source>
        <dbReference type="ARBA" id="ARBA00022741"/>
    </source>
</evidence>
<keyword evidence="14" id="KW-1185">Reference proteome</keyword>
<sequence length="1011" mass="113867">MGQANSAEHPTPPLAKLRRLGAGRRLQNIELTQQGLSIGSDLRHRLVLGAEGILPFHAEILWQNSGFVIQAKSAAAEVWVNQVQIVAPHGYPLQDGDLIQLGPVTFEFQRLGDRSPREKRLTDSRLPGTLVAPNYAPTILQVNGPQWTQDFPLQGDQIYLGCDRTCDIVVTEPGVADRHLLLTREGATYRVKNLQAPQTLQHQRDPVQDLRLQDGMTLSIPPAVTLIYQVLPSVDPIEREESLDLKNRVQLTLGRDPHNQTVLDHPLVSRFHAEIYLKDGDWQVQDLHSSNGTFVNNERIVQPRQLRPGDTIRVGPYQFSFNFDETLVQQDDTGNLRLDALKLRQSVGNKLQILDEVSLAILPREFVAIVGVSGAGKSTLLNALNGYQPASQGRVCVNGQDLYKNFNAYRMELGYVPQDDIIHQDLQVIQALDFAARLRLPADVSRQERSRQVQAVLKDLELHHRQTVPVKQLSGGQRKRVSIGVELLTQPSLFFLDEATSGLDPGTETQMMRLLRRLADQGRTVVLVTHATKNVMLCDKVVFLAKGGRVAFYGPPAEALDYFGVQDFDEIYLKIEEESTPEQWKQRFLRSDPYQRHIRDRQQNLEDQLSHRTQAKSWLKLPSANSKSGLRQWWILSQRNLTLLLQDKASLLVILAIAPLLGLLDFAMWRKDLFDPAQGDPAQSFTILFVSVLIAVIVGSLATMREIVKEAEIYRRERMIGLQIFPYIFSKLWLCVVLALYEALIFLITKLISVDFPISGTEGFGLYLTLFLATLGGMVMGLLVSSLSPNQSVAPLLTILFLVPQITFAGSILPLRMLGPVGHALSQVTVSRWAFEAMVTLSNVGEAVAEDPCWQTPESVRETWSDQQKTDCRCLGANLFKSCRFPGLWKQYDPAVDQPEPPKPEDPGSPPPVPETAQVLLSGSYAEQVEDYSNRVDRYQTQLDRWQEDFRLWKENRGKAIASAEELLERSYRNQGQSYQISVWGHWLRLLALMVGMIGLLAWNQKRKDTL</sequence>
<dbReference type="InterPro" id="IPR017871">
    <property type="entry name" value="ABC_transporter-like_CS"/>
</dbReference>
<protein>
    <submittedName>
        <fullName evidence="13">FHA domain-containing protein</fullName>
    </submittedName>
</protein>
<dbReference type="InterPro" id="IPR013525">
    <property type="entry name" value="ABC2_TM"/>
</dbReference>
<dbReference type="GO" id="GO:0016020">
    <property type="term" value="C:membrane"/>
    <property type="evidence" value="ECO:0007669"/>
    <property type="project" value="UniProtKB-SubCell"/>
</dbReference>
<evidence type="ECO:0000259" key="12">
    <source>
        <dbReference type="PROSITE" id="PS50893"/>
    </source>
</evidence>
<dbReference type="Gene3D" id="3.40.50.300">
    <property type="entry name" value="P-loop containing nucleotide triphosphate hydrolases"/>
    <property type="match status" value="1"/>
</dbReference>
<dbReference type="SUPFAM" id="SSF52540">
    <property type="entry name" value="P-loop containing nucleoside triphosphate hydrolases"/>
    <property type="match status" value="1"/>
</dbReference>
<dbReference type="PANTHER" id="PTHR48041:SF139">
    <property type="entry name" value="PROTEIN SCARLET"/>
    <property type="match status" value="1"/>
</dbReference>
<accession>A0ABD4T8F2</accession>
<evidence type="ECO:0000256" key="8">
    <source>
        <dbReference type="SAM" id="Coils"/>
    </source>
</evidence>
<dbReference type="Pfam" id="PF00005">
    <property type="entry name" value="ABC_tran"/>
    <property type="match status" value="1"/>
</dbReference>
<feature type="transmembrane region" description="Helical" evidence="10">
    <location>
        <begin position="764"/>
        <end position="784"/>
    </location>
</feature>
<feature type="region of interest" description="Disordered" evidence="9">
    <location>
        <begin position="894"/>
        <end position="916"/>
    </location>
</feature>
<dbReference type="GO" id="GO:0005524">
    <property type="term" value="F:ATP binding"/>
    <property type="evidence" value="ECO:0007669"/>
    <property type="project" value="UniProtKB-KW"/>
</dbReference>
<evidence type="ECO:0000256" key="6">
    <source>
        <dbReference type="ARBA" id="ARBA00022989"/>
    </source>
</evidence>
<gene>
    <name evidence="13" type="ORF">QQ91_0018735</name>
</gene>
<keyword evidence="3 10" id="KW-0812">Transmembrane</keyword>
<dbReference type="Pfam" id="PF00498">
    <property type="entry name" value="FHA"/>
    <property type="match status" value="2"/>
</dbReference>
<dbReference type="InterPro" id="IPR000253">
    <property type="entry name" value="FHA_dom"/>
</dbReference>
<evidence type="ECO:0000256" key="2">
    <source>
        <dbReference type="ARBA" id="ARBA00022448"/>
    </source>
</evidence>
<dbReference type="SMART" id="SM00240">
    <property type="entry name" value="FHA"/>
    <property type="match status" value="3"/>
</dbReference>
<feature type="transmembrane region" description="Helical" evidence="10">
    <location>
        <begin position="681"/>
        <end position="703"/>
    </location>
</feature>
<dbReference type="InterPro" id="IPR008984">
    <property type="entry name" value="SMAD_FHA_dom_sf"/>
</dbReference>
<dbReference type="CDD" id="cd00060">
    <property type="entry name" value="FHA"/>
    <property type="match status" value="2"/>
</dbReference>
<evidence type="ECO:0000256" key="10">
    <source>
        <dbReference type="SAM" id="Phobius"/>
    </source>
</evidence>
<dbReference type="Proteomes" id="UP000031561">
    <property type="component" value="Unassembled WGS sequence"/>
</dbReference>
<feature type="transmembrane region" description="Helical" evidence="10">
    <location>
        <begin position="649"/>
        <end position="669"/>
    </location>
</feature>
<evidence type="ECO:0000256" key="9">
    <source>
        <dbReference type="SAM" id="MobiDB-lite"/>
    </source>
</evidence>
<dbReference type="RefSeq" id="WP_250833406.1">
    <property type="nucleotide sequence ID" value="NZ_JTHE03000105.1"/>
</dbReference>
<dbReference type="PROSITE" id="PS50006">
    <property type="entry name" value="FHA_DOMAIN"/>
    <property type="match status" value="1"/>
</dbReference>
<feature type="transmembrane region" description="Helical" evidence="10">
    <location>
        <begin position="796"/>
        <end position="815"/>
    </location>
</feature>
<evidence type="ECO:0000256" key="5">
    <source>
        <dbReference type="ARBA" id="ARBA00022840"/>
    </source>
</evidence>
<dbReference type="PROSITE" id="PS00211">
    <property type="entry name" value="ABC_TRANSPORTER_1"/>
    <property type="match status" value="1"/>
</dbReference>
<evidence type="ECO:0000313" key="14">
    <source>
        <dbReference type="Proteomes" id="UP000031561"/>
    </source>
</evidence>
<evidence type="ECO:0000256" key="7">
    <source>
        <dbReference type="ARBA" id="ARBA00023136"/>
    </source>
</evidence>
<dbReference type="AlphaFoldDB" id="A0ABD4T8F2"/>
<organism evidence="13 14">
    <name type="scientific">Lyngbya confervoides BDU141951</name>
    <dbReference type="NCBI Taxonomy" id="1574623"/>
    <lineage>
        <taxon>Bacteria</taxon>
        <taxon>Bacillati</taxon>
        <taxon>Cyanobacteriota</taxon>
        <taxon>Cyanophyceae</taxon>
        <taxon>Oscillatoriophycideae</taxon>
        <taxon>Oscillatoriales</taxon>
        <taxon>Microcoleaceae</taxon>
        <taxon>Lyngbya</taxon>
    </lineage>
</organism>
<dbReference type="FunFam" id="3.40.50.300:FF:000474">
    <property type="entry name" value="Putative ABC transporter ATP-binding subunit"/>
    <property type="match status" value="1"/>
</dbReference>
<dbReference type="EMBL" id="JTHE03000105">
    <property type="protein sequence ID" value="MCM1984862.1"/>
    <property type="molecule type" value="Genomic_DNA"/>
</dbReference>
<evidence type="ECO:0000259" key="11">
    <source>
        <dbReference type="PROSITE" id="PS50006"/>
    </source>
</evidence>
<dbReference type="PROSITE" id="PS50893">
    <property type="entry name" value="ABC_TRANSPORTER_2"/>
    <property type="match status" value="1"/>
</dbReference>
<keyword evidence="6 10" id="KW-1133">Transmembrane helix</keyword>
<feature type="domain" description="ABC transporter" evidence="12">
    <location>
        <begin position="336"/>
        <end position="572"/>
    </location>
</feature>
<keyword evidence="5" id="KW-0067">ATP-binding</keyword>
<dbReference type="InterPro" id="IPR027417">
    <property type="entry name" value="P-loop_NTPase"/>
</dbReference>
<dbReference type="InterPro" id="IPR003593">
    <property type="entry name" value="AAA+_ATPase"/>
</dbReference>
<proteinExistence type="predicted"/>
<keyword evidence="2" id="KW-0813">Transport</keyword>
<feature type="transmembrane region" description="Helical" evidence="10">
    <location>
        <begin position="984"/>
        <end position="1003"/>
    </location>
</feature>
<comment type="subcellular location">
    <subcellularLocation>
        <location evidence="1">Membrane</location>
        <topology evidence="1">Multi-pass membrane protein</topology>
    </subcellularLocation>
</comment>
<keyword evidence="8" id="KW-0175">Coiled coil</keyword>
<dbReference type="SMART" id="SM00382">
    <property type="entry name" value="AAA"/>
    <property type="match status" value="1"/>
</dbReference>
<dbReference type="InterPro" id="IPR003439">
    <property type="entry name" value="ABC_transporter-like_ATP-bd"/>
</dbReference>
<evidence type="ECO:0000313" key="13">
    <source>
        <dbReference type="EMBL" id="MCM1984862.1"/>
    </source>
</evidence>
<dbReference type="SUPFAM" id="SSF49879">
    <property type="entry name" value="SMAD/FHA domain"/>
    <property type="match status" value="3"/>
</dbReference>
<dbReference type="InterPro" id="IPR032030">
    <property type="entry name" value="YscD_cytoplasmic_dom"/>
</dbReference>
<comment type="caution">
    <text evidence="13">The sequence shown here is derived from an EMBL/GenBank/DDBJ whole genome shotgun (WGS) entry which is preliminary data.</text>
</comment>